<dbReference type="Pfam" id="PF00732">
    <property type="entry name" value="GMC_oxred_N"/>
    <property type="match status" value="1"/>
</dbReference>
<comment type="similarity">
    <text evidence="2">Belongs to the GMC oxidoreductase family.</text>
</comment>
<dbReference type="Gene3D" id="3.30.410.10">
    <property type="entry name" value="Cholesterol Oxidase, domain 2"/>
    <property type="match status" value="1"/>
</dbReference>
<evidence type="ECO:0000313" key="7">
    <source>
        <dbReference type="EMBL" id="ATJ01065.1"/>
    </source>
</evidence>
<feature type="chain" id="PRO_5012945623" evidence="4">
    <location>
        <begin position="19"/>
        <end position="773"/>
    </location>
</feature>
<keyword evidence="7" id="KW-0560">Oxidoreductase</keyword>
<dbReference type="Gene3D" id="3.50.50.60">
    <property type="entry name" value="FAD/NAD(P)-binding domain"/>
    <property type="match status" value="1"/>
</dbReference>
<feature type="region of interest" description="Disordered" evidence="3">
    <location>
        <begin position="207"/>
        <end position="230"/>
    </location>
</feature>
<dbReference type="SUPFAM" id="SSF51905">
    <property type="entry name" value="FAD/NAD(P)-binding domain"/>
    <property type="match status" value="1"/>
</dbReference>
<dbReference type="AlphaFoldDB" id="A0A291NNK4"/>
<proteinExistence type="inferred from homology"/>
<dbReference type="SUPFAM" id="SSF54373">
    <property type="entry name" value="FAD-linked reductases, C-terminal domain"/>
    <property type="match status" value="1"/>
</dbReference>
<keyword evidence="4" id="KW-0732">Signal</keyword>
<dbReference type="PANTHER" id="PTHR47190">
    <property type="entry name" value="DEHYDROGENASE, PUTATIVE-RELATED"/>
    <property type="match status" value="1"/>
</dbReference>
<feature type="non-terminal residue" evidence="7">
    <location>
        <position position="773"/>
    </location>
</feature>
<dbReference type="PROSITE" id="PS00624">
    <property type="entry name" value="GMC_OXRED_2"/>
    <property type="match status" value="1"/>
</dbReference>
<feature type="compositionally biased region" description="Low complexity" evidence="3">
    <location>
        <begin position="215"/>
        <end position="230"/>
    </location>
</feature>
<dbReference type="PANTHER" id="PTHR47190:SF4">
    <property type="entry name" value="DEHYDROGENASE, PUTATIVE-RELATED"/>
    <property type="match status" value="1"/>
</dbReference>
<keyword evidence="2" id="KW-0285">Flavoprotein</keyword>
<reference evidence="7" key="1">
    <citation type="submission" date="2017-01" db="EMBL/GenBank/DDBJ databases">
        <title>Cellobiose dehydrogenase from Volvariella volvacea and involvement in saccharification of cellulose.</title>
        <authorList>
            <person name="Ding S."/>
            <person name="Long L."/>
            <person name="Chen K."/>
        </authorList>
    </citation>
    <scope>NUCLEOTIDE SEQUENCE</scope>
</reference>
<dbReference type="GO" id="GO:0047735">
    <property type="term" value="F:cellobiose dehydrogenase (acceptor) activity"/>
    <property type="evidence" value="ECO:0007669"/>
    <property type="project" value="UniProtKB-EC"/>
</dbReference>
<dbReference type="PROSITE" id="PS00623">
    <property type="entry name" value="GMC_OXRED_1"/>
    <property type="match status" value="1"/>
</dbReference>
<evidence type="ECO:0000256" key="2">
    <source>
        <dbReference type="RuleBase" id="RU003968"/>
    </source>
</evidence>
<dbReference type="EMBL" id="KY454620">
    <property type="protein sequence ID" value="ATJ01065.1"/>
    <property type="molecule type" value="Genomic_DNA"/>
</dbReference>
<dbReference type="InterPro" id="IPR036188">
    <property type="entry name" value="FAD/NAD-bd_sf"/>
</dbReference>
<sequence>MLLRAAVTLLPFLGTALAQAGSLYTDPDNGIHFYGYREPVNGVTFGYVLPPNNADGSPPTEYIGQIVAPINVRWVGVAPGGNMLHNLLLVAWPNGNNIVRSLRMATDYVLPTVSSGPQILTDHPASFVNSTHWKWIYRCQNCVSWDSAVGPRSLPVDSFGVPAWAQGITPVDSPANPASTFQEHQFFGFFGLDWSASRVSTAQYNHWASGGTGGDPPVTTPPTTTTTTAPTATASPVDYIVVGAGAAGLVVADRLSEAGKKVLLLERGGPSHGDTGGNYIAPWAPGTQLTKFDVPGLFESLFSDPSPFWWCRDINSFAGCLLGGGTSINGMLYFLPPYSDFSTANGWPSSWADHAPYTAKLKARLPSTDTPSPDGRRYLTQVFDVVSTLLRAQNYQQETINNNPDWKDHVYGHPAYNIQNGQRTGPVATYFKTASARPNFTYRQYTYVYNVVRNGAQITGVKTNDTSIVDGFYPLTSRGRVILSAGAFGSPRILFRSGIGPTDMINVVKNDPFAGPLLPPQNQWINLPVGYNVSDNPSINLVFTHPSVDSYDNWSPIWTNPRSADAQQYLRNRTGVFAASSPRINFWRAMGGPDNKTRYVQGTARPGAASVTTTLPYNASQIFTITMYLSTGLTSRGRIGIDAALTARPLVGPWFTDPNDKTVLTNAIQDLVRNLTVVSGLRMIMPDNTTTVANYVNNYDPGSLGSNHWVGSCIMGTQGRAVVDQNTKVFGTNNLFVIDASIIPSMPMSNPHATIMSAAEQGVAKVLALSGGP</sequence>
<feature type="signal peptide" evidence="4">
    <location>
        <begin position="1"/>
        <end position="18"/>
    </location>
</feature>
<dbReference type="InterPro" id="IPR007867">
    <property type="entry name" value="GMC_OxRtase_C"/>
</dbReference>
<protein>
    <submittedName>
        <fullName evidence="7">Cellobiose dehydrogenase</fullName>
        <ecNumber evidence="7">1.1.99.18</ecNumber>
    </submittedName>
</protein>
<comment type="cofactor">
    <cofactor evidence="1">
        <name>FAD</name>
        <dbReference type="ChEBI" id="CHEBI:57692"/>
    </cofactor>
</comment>
<dbReference type="SUPFAM" id="SSF49344">
    <property type="entry name" value="CBD9-like"/>
    <property type="match status" value="1"/>
</dbReference>
<evidence type="ECO:0000259" key="5">
    <source>
        <dbReference type="PROSITE" id="PS00623"/>
    </source>
</evidence>
<keyword evidence="2" id="KW-0274">FAD</keyword>
<dbReference type="InterPro" id="IPR015920">
    <property type="entry name" value="Cellobiose_DH-like_cyt"/>
</dbReference>
<dbReference type="InterPro" id="IPR000172">
    <property type="entry name" value="GMC_OxRdtase_N"/>
</dbReference>
<dbReference type="Pfam" id="PF16010">
    <property type="entry name" value="CDH-cyt"/>
    <property type="match status" value="1"/>
</dbReference>
<feature type="domain" description="Glucose-methanol-choline oxidoreductase N-terminal" evidence="6">
    <location>
        <begin position="486"/>
        <end position="500"/>
    </location>
</feature>
<dbReference type="Pfam" id="PF05199">
    <property type="entry name" value="GMC_oxred_C"/>
    <property type="match status" value="1"/>
</dbReference>
<dbReference type="InterPro" id="IPR053208">
    <property type="entry name" value="GMC_Oxidoreductase_CD"/>
</dbReference>
<evidence type="ECO:0000256" key="1">
    <source>
        <dbReference type="ARBA" id="ARBA00001974"/>
    </source>
</evidence>
<organism evidence="7">
    <name type="scientific">Volvariella volvacea</name>
    <dbReference type="NCBI Taxonomy" id="36659"/>
    <lineage>
        <taxon>Eukaryota</taxon>
        <taxon>Fungi</taxon>
        <taxon>Dikarya</taxon>
        <taxon>Basidiomycota</taxon>
        <taxon>Agaricomycotina</taxon>
        <taxon>Agaricomycetes</taxon>
        <taxon>Agaricomycetidae</taxon>
        <taxon>Agaricales</taxon>
        <taxon>Pluteineae</taxon>
        <taxon>Pluteaceae</taxon>
        <taxon>Volvariella</taxon>
    </lineage>
</organism>
<feature type="domain" description="Glucose-methanol-choline oxidoreductase N-terminal" evidence="5">
    <location>
        <begin position="319"/>
        <end position="342"/>
    </location>
</feature>
<evidence type="ECO:0000259" key="6">
    <source>
        <dbReference type="PROSITE" id="PS00624"/>
    </source>
</evidence>
<name>A0A291NNK4_9AGAR</name>
<evidence type="ECO:0000256" key="3">
    <source>
        <dbReference type="SAM" id="MobiDB-lite"/>
    </source>
</evidence>
<evidence type="ECO:0000256" key="4">
    <source>
        <dbReference type="SAM" id="SignalP"/>
    </source>
</evidence>
<dbReference type="Gene3D" id="2.60.40.1210">
    <property type="entry name" value="Cellobiose dehydrogenase, cytochrome domain"/>
    <property type="match status" value="1"/>
</dbReference>
<accession>A0A291NNK4</accession>
<dbReference type="GO" id="GO:0050660">
    <property type="term" value="F:flavin adenine dinucleotide binding"/>
    <property type="evidence" value="ECO:0007669"/>
    <property type="project" value="InterPro"/>
</dbReference>
<dbReference type="CDD" id="cd09630">
    <property type="entry name" value="CDH_like_cytochrome"/>
    <property type="match status" value="1"/>
</dbReference>
<dbReference type="EC" id="1.1.99.18" evidence="7"/>